<dbReference type="InterPro" id="IPR050209">
    <property type="entry name" value="Rab_GTPases_membrane_traffic"/>
</dbReference>
<dbReference type="FunFam" id="3.40.50.300:FF:001447">
    <property type="entry name" value="Ras-related protein Rab-1B"/>
    <property type="match status" value="1"/>
</dbReference>
<comment type="caution">
    <text evidence="1">The sequence shown here is derived from an EMBL/GenBank/DDBJ whole genome shotgun (WGS) entry which is preliminary data.</text>
</comment>
<dbReference type="GO" id="GO:0005525">
    <property type="term" value="F:GTP binding"/>
    <property type="evidence" value="ECO:0007669"/>
    <property type="project" value="InterPro"/>
</dbReference>
<dbReference type="Pfam" id="PF00071">
    <property type="entry name" value="Ras"/>
    <property type="match status" value="1"/>
</dbReference>
<dbReference type="CDD" id="cd00154">
    <property type="entry name" value="Rab"/>
    <property type="match status" value="1"/>
</dbReference>
<reference evidence="1" key="1">
    <citation type="submission" date="2021-02" db="EMBL/GenBank/DDBJ databases">
        <authorList>
            <person name="Dougan E. K."/>
            <person name="Rhodes N."/>
            <person name="Thang M."/>
            <person name="Chan C."/>
        </authorList>
    </citation>
    <scope>NUCLEOTIDE SEQUENCE</scope>
</reference>
<dbReference type="OrthoDB" id="9989112at2759"/>
<dbReference type="OMA" id="MDSIRQH"/>
<dbReference type="InterPro" id="IPR001806">
    <property type="entry name" value="Small_GTPase"/>
</dbReference>
<name>A0A813FN87_POLGL</name>
<accession>A0A813FN87</accession>
<dbReference type="Gene3D" id="3.40.50.300">
    <property type="entry name" value="P-loop containing nucleotide triphosphate hydrolases"/>
    <property type="match status" value="1"/>
</dbReference>
<dbReference type="EMBL" id="CAJNNV010025523">
    <property type="protein sequence ID" value="CAE8614887.1"/>
    <property type="molecule type" value="Genomic_DNA"/>
</dbReference>
<feature type="non-terminal residue" evidence="1">
    <location>
        <position position="1"/>
    </location>
</feature>
<dbReference type="GO" id="GO:0003924">
    <property type="term" value="F:GTPase activity"/>
    <property type="evidence" value="ECO:0007669"/>
    <property type="project" value="InterPro"/>
</dbReference>
<dbReference type="SUPFAM" id="SSF52540">
    <property type="entry name" value="P-loop containing nucleoside triphosphate hydrolases"/>
    <property type="match status" value="1"/>
</dbReference>
<keyword evidence="2" id="KW-1185">Reference proteome</keyword>
<dbReference type="InterPro" id="IPR027417">
    <property type="entry name" value="P-loop_NTPase"/>
</dbReference>
<evidence type="ECO:0000313" key="2">
    <source>
        <dbReference type="Proteomes" id="UP000654075"/>
    </source>
</evidence>
<dbReference type="SMART" id="SM00175">
    <property type="entry name" value="RAB"/>
    <property type="match status" value="1"/>
</dbReference>
<gene>
    <name evidence="1" type="ORF">PGLA1383_LOCUS32608</name>
</gene>
<evidence type="ECO:0000313" key="1">
    <source>
        <dbReference type="EMBL" id="CAE8614887.1"/>
    </source>
</evidence>
<protein>
    <submittedName>
        <fullName evidence="1">Uncharacterized protein</fullName>
    </submittedName>
</protein>
<feature type="non-terminal residue" evidence="1">
    <location>
        <position position="82"/>
    </location>
</feature>
<dbReference type="PANTHER" id="PTHR47979">
    <property type="entry name" value="DRAB11-RELATED"/>
    <property type="match status" value="1"/>
</dbReference>
<organism evidence="1 2">
    <name type="scientific">Polarella glacialis</name>
    <name type="common">Dinoflagellate</name>
    <dbReference type="NCBI Taxonomy" id="89957"/>
    <lineage>
        <taxon>Eukaryota</taxon>
        <taxon>Sar</taxon>
        <taxon>Alveolata</taxon>
        <taxon>Dinophyceae</taxon>
        <taxon>Suessiales</taxon>
        <taxon>Suessiaceae</taxon>
        <taxon>Polarella</taxon>
    </lineage>
</organism>
<dbReference type="AlphaFoldDB" id="A0A813FN87"/>
<dbReference type="PROSITE" id="PS51419">
    <property type="entry name" value="RAB"/>
    <property type="match status" value="1"/>
</dbReference>
<sequence>APTIGVEFAARNVTLDNQIIKLHIWDTAGLENFRALTRSYYRGASGAVLVYDVTCRSTFEHVSGWLEQARQNASQGMVVTLV</sequence>
<proteinExistence type="predicted"/>
<dbReference type="Proteomes" id="UP000654075">
    <property type="component" value="Unassembled WGS sequence"/>
</dbReference>